<evidence type="ECO:0000313" key="2">
    <source>
        <dbReference type="EMBL" id="GED73057.1"/>
    </source>
</evidence>
<dbReference type="Proteomes" id="UP000036834">
    <property type="component" value="Unassembled WGS sequence"/>
</dbReference>
<keyword evidence="1" id="KW-0732">Signal</keyword>
<feature type="chain" id="PRO_5005533966" description="SLH domain-containing protein" evidence="1">
    <location>
        <begin position="29"/>
        <end position="63"/>
    </location>
</feature>
<feature type="signal peptide" evidence="1">
    <location>
        <begin position="1"/>
        <end position="28"/>
    </location>
</feature>
<comment type="caution">
    <text evidence="3">The sequence shown here is derived from an EMBL/GenBank/DDBJ whole genome shotgun (WGS) entry which is preliminary data.</text>
</comment>
<dbReference type="EMBL" id="BJON01000041">
    <property type="protein sequence ID" value="GED73057.1"/>
    <property type="molecule type" value="Genomic_DNA"/>
</dbReference>
<dbReference type="EMBL" id="LGIQ01000004">
    <property type="protein sequence ID" value="KNB74203.1"/>
    <property type="molecule type" value="Genomic_DNA"/>
</dbReference>
<protein>
    <recommendedName>
        <fullName evidence="6">SLH domain-containing protein</fullName>
    </recommendedName>
</protein>
<evidence type="ECO:0000313" key="3">
    <source>
        <dbReference type="EMBL" id="KNB74203.1"/>
    </source>
</evidence>
<name>A0A0K9YZP4_9BACL</name>
<accession>A0A0K9YZP4</accession>
<evidence type="ECO:0000256" key="1">
    <source>
        <dbReference type="SAM" id="SignalP"/>
    </source>
</evidence>
<dbReference type="PATRIC" id="fig|54915.3.peg.6023"/>
<sequence length="63" mass="6875">MINRGWEMNSAAVVLMCKSLLVSGQAHAATKGSPSKSSETSNSWGERFWQAINAQGICRETIF</sequence>
<reference evidence="4" key="1">
    <citation type="submission" date="2015-07" db="EMBL/GenBank/DDBJ databases">
        <title>Genome sequencing project for genomic taxonomy and phylogenomics of Bacillus-like bacteria.</title>
        <authorList>
            <person name="Liu B."/>
            <person name="Wang J."/>
            <person name="Zhu Y."/>
            <person name="Liu G."/>
            <person name="Chen Q."/>
            <person name="Chen Z."/>
            <person name="Lan J."/>
            <person name="Che J."/>
            <person name="Ge C."/>
            <person name="Shi H."/>
            <person name="Pan Z."/>
            <person name="Liu X."/>
        </authorList>
    </citation>
    <scope>NUCLEOTIDE SEQUENCE [LARGE SCALE GENOMIC DNA]</scope>
    <source>
        <strain evidence="4">DSM 9887</strain>
    </source>
</reference>
<reference evidence="3" key="2">
    <citation type="submission" date="2015-07" db="EMBL/GenBank/DDBJ databases">
        <title>MeaNS - Measles Nucleotide Surveillance Program.</title>
        <authorList>
            <person name="Tran T."/>
            <person name="Druce J."/>
        </authorList>
    </citation>
    <scope>NUCLEOTIDE SEQUENCE</scope>
    <source>
        <strain evidence="3">DSM 9887</strain>
    </source>
</reference>
<evidence type="ECO:0000313" key="4">
    <source>
        <dbReference type="Proteomes" id="UP000036834"/>
    </source>
</evidence>
<gene>
    <name evidence="3" type="ORF">ADS79_03280</name>
    <name evidence="2" type="ORF">BRE01_67590</name>
</gene>
<evidence type="ECO:0008006" key="6">
    <source>
        <dbReference type="Google" id="ProtNLM"/>
    </source>
</evidence>
<keyword evidence="5" id="KW-1185">Reference proteome</keyword>
<dbReference type="AlphaFoldDB" id="A0A0K9YZP4"/>
<evidence type="ECO:0000313" key="5">
    <source>
        <dbReference type="Proteomes" id="UP000319578"/>
    </source>
</evidence>
<proteinExistence type="predicted"/>
<dbReference type="Proteomes" id="UP000319578">
    <property type="component" value="Unassembled WGS sequence"/>
</dbReference>
<reference evidence="2 5" key="3">
    <citation type="submission" date="2019-06" db="EMBL/GenBank/DDBJ databases">
        <title>Whole genome shotgun sequence of Brevibacillus reuszeri NBRC 15719.</title>
        <authorList>
            <person name="Hosoyama A."/>
            <person name="Uohara A."/>
            <person name="Ohji S."/>
            <person name="Ichikawa N."/>
        </authorList>
    </citation>
    <scope>NUCLEOTIDE SEQUENCE [LARGE SCALE GENOMIC DNA]</scope>
    <source>
        <strain evidence="2 5">NBRC 15719</strain>
    </source>
</reference>
<organism evidence="3 4">
    <name type="scientific">Brevibacillus reuszeri</name>
    <dbReference type="NCBI Taxonomy" id="54915"/>
    <lineage>
        <taxon>Bacteria</taxon>
        <taxon>Bacillati</taxon>
        <taxon>Bacillota</taxon>
        <taxon>Bacilli</taxon>
        <taxon>Bacillales</taxon>
        <taxon>Paenibacillaceae</taxon>
        <taxon>Brevibacillus</taxon>
    </lineage>
</organism>